<proteinExistence type="predicted"/>
<gene>
    <name evidence="1" type="ORF">ESZ26_12910</name>
    <name evidence="2" type="ORF">ESZ27_08780</name>
</gene>
<accession>A0A5C6QG79</accession>
<dbReference type="RefSeq" id="WP_146799893.1">
    <property type="nucleotide sequence ID" value="NZ_VOLP01000016.1"/>
</dbReference>
<evidence type="ECO:0000313" key="2">
    <source>
        <dbReference type="EMBL" id="TWX67562.1"/>
    </source>
</evidence>
<dbReference type="EMBL" id="VOLQ01000013">
    <property type="protein sequence ID" value="TWX67562.1"/>
    <property type="molecule type" value="Genomic_DNA"/>
</dbReference>
<dbReference type="Proteomes" id="UP000321917">
    <property type="component" value="Unassembled WGS sequence"/>
</dbReference>
<sequence>MKINIDNNEQENLTLQKSQLEKNIMIKNLYKLRKTFAVSGIFIASSLFSNSINALELAGNIHKGQDAKSQGYSFSLADNFTKGGNLYWTFSYNNLEKVKYDLPFTVSGERFFKINTIDGLVSYRHKIQSYNVFFKKLTIEYQLGASLALTENKLIYTDPNSLDTVEIYPSQENDINMVLGVVAHYKLNKNTALNLGVKYQPNFSEFGAIASVYLGLSYRFGRGLDY</sequence>
<dbReference type="EMBL" id="VOLR01000017">
    <property type="protein sequence ID" value="TWX57860.1"/>
    <property type="molecule type" value="Genomic_DNA"/>
</dbReference>
<dbReference type="AlphaFoldDB" id="A0A5C6QG79"/>
<dbReference type="Proteomes" id="UP000321525">
    <property type="component" value="Unassembled WGS sequence"/>
</dbReference>
<evidence type="ECO:0000313" key="4">
    <source>
        <dbReference type="Proteomes" id="UP000321917"/>
    </source>
</evidence>
<comment type="caution">
    <text evidence="2">The sequence shown here is derived from an EMBL/GenBank/DDBJ whole genome shotgun (WGS) entry which is preliminary data.</text>
</comment>
<organism evidence="2 4">
    <name type="scientific">Colwellia hornerae</name>
    <dbReference type="NCBI Taxonomy" id="89402"/>
    <lineage>
        <taxon>Bacteria</taxon>
        <taxon>Pseudomonadati</taxon>
        <taxon>Pseudomonadota</taxon>
        <taxon>Gammaproteobacteria</taxon>
        <taxon>Alteromonadales</taxon>
        <taxon>Colwelliaceae</taxon>
        <taxon>Colwellia</taxon>
    </lineage>
</organism>
<dbReference type="Gene3D" id="2.40.160.20">
    <property type="match status" value="1"/>
</dbReference>
<evidence type="ECO:0008006" key="5">
    <source>
        <dbReference type="Google" id="ProtNLM"/>
    </source>
</evidence>
<keyword evidence="3" id="KW-1185">Reference proteome</keyword>
<evidence type="ECO:0000313" key="3">
    <source>
        <dbReference type="Proteomes" id="UP000321525"/>
    </source>
</evidence>
<name>A0A5C6QG79_9GAMM</name>
<evidence type="ECO:0000313" key="1">
    <source>
        <dbReference type="EMBL" id="TWX57860.1"/>
    </source>
</evidence>
<protein>
    <recommendedName>
        <fullName evidence="5">Porin family protein</fullName>
    </recommendedName>
</protein>
<reference evidence="2 4" key="1">
    <citation type="submission" date="2019-07" db="EMBL/GenBank/DDBJ databases">
        <title>Genomes of sea-ice associated Colwellia species.</title>
        <authorList>
            <person name="Bowman J.P."/>
        </authorList>
    </citation>
    <scope>NUCLEOTIDE SEQUENCE [LARGE SCALE GENOMIC DNA]</scope>
    <source>
        <strain evidence="1 3">ACAM 607</strain>
        <strain evidence="2 4">IC036</strain>
    </source>
</reference>
<dbReference type="OrthoDB" id="6384021at2"/>